<dbReference type="OMA" id="HARVHYL"/>
<dbReference type="EnsemblProtists" id="EOD11007">
    <property type="protein sequence ID" value="EOD11007"/>
    <property type="gene ID" value="EMIHUDRAFT_459805"/>
</dbReference>
<dbReference type="HOGENOM" id="CLU_1430467_0_0_1"/>
<accession>A0A0D3ITU3</accession>
<dbReference type="GeneID" id="17257158"/>
<dbReference type="KEGG" id="ehx:EMIHUDRAFT_448167"/>
<dbReference type="AlphaFoldDB" id="A0A0D3ITU3"/>
<keyword evidence="2" id="KW-1185">Reference proteome</keyword>
<protein>
    <submittedName>
        <fullName evidence="1">Uncharacterized protein</fullName>
    </submittedName>
</protein>
<organism evidence="1 2">
    <name type="scientific">Emiliania huxleyi (strain CCMP1516)</name>
    <dbReference type="NCBI Taxonomy" id="280463"/>
    <lineage>
        <taxon>Eukaryota</taxon>
        <taxon>Haptista</taxon>
        <taxon>Haptophyta</taxon>
        <taxon>Prymnesiophyceae</taxon>
        <taxon>Isochrysidales</taxon>
        <taxon>Noelaerhabdaceae</taxon>
        <taxon>Emiliania</taxon>
    </lineage>
</organism>
<proteinExistence type="predicted"/>
<dbReference type="KEGG" id="ehx:EMIHUDRAFT_459805"/>
<dbReference type="eggNOG" id="ENOG502SQ8C">
    <property type="taxonomic scope" value="Eukaryota"/>
</dbReference>
<reference evidence="2" key="1">
    <citation type="journal article" date="2013" name="Nature">
        <title>Pan genome of the phytoplankton Emiliania underpins its global distribution.</title>
        <authorList>
            <person name="Read B.A."/>
            <person name="Kegel J."/>
            <person name="Klute M.J."/>
            <person name="Kuo A."/>
            <person name="Lefebvre S.C."/>
            <person name="Maumus F."/>
            <person name="Mayer C."/>
            <person name="Miller J."/>
            <person name="Monier A."/>
            <person name="Salamov A."/>
            <person name="Young J."/>
            <person name="Aguilar M."/>
            <person name="Claverie J.M."/>
            <person name="Frickenhaus S."/>
            <person name="Gonzalez K."/>
            <person name="Herman E.K."/>
            <person name="Lin Y.C."/>
            <person name="Napier J."/>
            <person name="Ogata H."/>
            <person name="Sarno A.F."/>
            <person name="Shmutz J."/>
            <person name="Schroeder D."/>
            <person name="de Vargas C."/>
            <person name="Verret F."/>
            <person name="von Dassow P."/>
            <person name="Valentin K."/>
            <person name="Van de Peer Y."/>
            <person name="Wheeler G."/>
            <person name="Dacks J.B."/>
            <person name="Delwiche C.F."/>
            <person name="Dyhrman S.T."/>
            <person name="Glockner G."/>
            <person name="John U."/>
            <person name="Richards T."/>
            <person name="Worden A.Z."/>
            <person name="Zhang X."/>
            <person name="Grigoriev I.V."/>
            <person name="Allen A.E."/>
            <person name="Bidle K."/>
            <person name="Borodovsky M."/>
            <person name="Bowler C."/>
            <person name="Brownlee C."/>
            <person name="Cock J.M."/>
            <person name="Elias M."/>
            <person name="Gladyshev V.N."/>
            <person name="Groth M."/>
            <person name="Guda C."/>
            <person name="Hadaegh A."/>
            <person name="Iglesias-Rodriguez M.D."/>
            <person name="Jenkins J."/>
            <person name="Jones B.M."/>
            <person name="Lawson T."/>
            <person name="Leese F."/>
            <person name="Lindquist E."/>
            <person name="Lobanov A."/>
            <person name="Lomsadze A."/>
            <person name="Malik S.B."/>
            <person name="Marsh M.E."/>
            <person name="Mackinder L."/>
            <person name="Mock T."/>
            <person name="Mueller-Roeber B."/>
            <person name="Pagarete A."/>
            <person name="Parker M."/>
            <person name="Probert I."/>
            <person name="Quesneville H."/>
            <person name="Raines C."/>
            <person name="Rensing S.A."/>
            <person name="Riano-Pachon D.M."/>
            <person name="Richier S."/>
            <person name="Rokitta S."/>
            <person name="Shiraiwa Y."/>
            <person name="Soanes D.M."/>
            <person name="van der Giezen M."/>
            <person name="Wahlund T.M."/>
            <person name="Williams B."/>
            <person name="Wilson W."/>
            <person name="Wolfe G."/>
            <person name="Wurch L.L."/>
        </authorList>
    </citation>
    <scope>NUCLEOTIDE SEQUENCE</scope>
</reference>
<dbReference type="RefSeq" id="XP_005767107.1">
    <property type="nucleotide sequence ID" value="XM_005767050.1"/>
</dbReference>
<dbReference type="EnsemblProtists" id="EOD14678">
    <property type="protein sequence ID" value="EOD14678"/>
    <property type="gene ID" value="EMIHUDRAFT_448167"/>
</dbReference>
<evidence type="ECO:0000313" key="1">
    <source>
        <dbReference type="EnsemblProtists" id="EOD14678"/>
    </source>
</evidence>
<dbReference type="RefSeq" id="XP_005763436.1">
    <property type="nucleotide sequence ID" value="XM_005763379.1"/>
</dbReference>
<name>A0A0D3ITU3_EMIH1</name>
<dbReference type="GeneID" id="17260747"/>
<evidence type="ECO:0000313" key="2">
    <source>
        <dbReference type="Proteomes" id="UP000013827"/>
    </source>
</evidence>
<sequence length="190" mass="20766">MVFSASTAVLADSTVPLIGGPTTATELGRLAQGYSRLQYLLQNWEKLTTVCIKGCVGAPEQCGCIRDPVIVQSYMGFKSMEDPLFKADQLMIRAQQLVASDKDLDAYTDAVDRWTRKCDAANVMAYTSSWGEANPGGGKSEVERYLAKSRKEVVESAEILKTIMDLLDIPEASADSFASGVKRVEANQRR</sequence>
<dbReference type="PaxDb" id="2903-EOD11007"/>
<reference evidence="1" key="2">
    <citation type="submission" date="2024-10" db="UniProtKB">
        <authorList>
            <consortium name="EnsemblProtists"/>
        </authorList>
    </citation>
    <scope>IDENTIFICATION</scope>
</reference>
<dbReference type="Proteomes" id="UP000013827">
    <property type="component" value="Unassembled WGS sequence"/>
</dbReference>